<keyword evidence="5" id="KW-0378">Hydrolase</keyword>
<sequence>MTYGTDYHYIPVTSIQSGSFELIAPEVWTLTVQIVNVVFIGARDTNRWILVDAGMPGSADTILKAVNERFGEGSRPAAILLTHGHFDHVGSIVELAGRWDVPVMAHPQELPYLTGRLAYPPGDPTVSSGLLAQLSPWYPNEPIDLGSRVSALPEDGSIPGMPGWEWIHTPGHTPGHVSLFREADRVLIAGDAFVTVKQESLYSVFTQELEIGGPPQYFTMNWQEASDSVKKLEALQPTVAVTGHGKPAYKEWLGVHLKRLADEFERIAVPGRGD</sequence>
<evidence type="ECO:0000256" key="1">
    <source>
        <dbReference type="ARBA" id="ARBA00034221"/>
    </source>
</evidence>
<evidence type="ECO:0000313" key="5">
    <source>
        <dbReference type="EMBL" id="MBB6637478.1"/>
    </source>
</evidence>
<name>A0A841T585_9BACL</name>
<comment type="catalytic activity">
    <reaction evidence="1">
        <text>3',5'-cyclic CMP + H2O = CMP + H(+)</text>
        <dbReference type="Rhea" id="RHEA:72675"/>
        <dbReference type="ChEBI" id="CHEBI:15377"/>
        <dbReference type="ChEBI" id="CHEBI:15378"/>
        <dbReference type="ChEBI" id="CHEBI:58003"/>
        <dbReference type="ChEBI" id="CHEBI:60377"/>
    </reaction>
    <physiologicalReaction direction="left-to-right" evidence="1">
        <dbReference type="Rhea" id="RHEA:72676"/>
    </physiologicalReaction>
</comment>
<dbReference type="Proteomes" id="UP000535838">
    <property type="component" value="Unassembled WGS sequence"/>
</dbReference>
<organism evidence="5 6">
    <name type="scientific">Cohnella thailandensis</name>
    <dbReference type="NCBI Taxonomy" id="557557"/>
    <lineage>
        <taxon>Bacteria</taxon>
        <taxon>Bacillati</taxon>
        <taxon>Bacillota</taxon>
        <taxon>Bacilli</taxon>
        <taxon>Bacillales</taxon>
        <taxon>Paenibacillaceae</taxon>
        <taxon>Cohnella</taxon>
    </lineage>
</organism>
<evidence type="ECO:0000256" key="3">
    <source>
        <dbReference type="ARBA" id="ARBA00048505"/>
    </source>
</evidence>
<dbReference type="SUPFAM" id="SSF56281">
    <property type="entry name" value="Metallo-hydrolase/oxidoreductase"/>
    <property type="match status" value="1"/>
</dbReference>
<dbReference type="EMBL" id="JACJVQ010000023">
    <property type="protein sequence ID" value="MBB6637478.1"/>
    <property type="molecule type" value="Genomic_DNA"/>
</dbReference>
<dbReference type="CDD" id="cd07721">
    <property type="entry name" value="yflN-like_MBL-fold"/>
    <property type="match status" value="1"/>
</dbReference>
<dbReference type="SMART" id="SM00849">
    <property type="entry name" value="Lactamase_B"/>
    <property type="match status" value="1"/>
</dbReference>
<keyword evidence="6" id="KW-1185">Reference proteome</keyword>
<accession>A0A841T585</accession>
<gene>
    <name evidence="5" type="ORF">H7B67_25395</name>
</gene>
<dbReference type="Pfam" id="PF00753">
    <property type="entry name" value="Lactamase_B"/>
    <property type="match status" value="1"/>
</dbReference>
<dbReference type="InterPro" id="IPR050855">
    <property type="entry name" value="NDM-1-like"/>
</dbReference>
<evidence type="ECO:0000313" key="6">
    <source>
        <dbReference type="Proteomes" id="UP000535838"/>
    </source>
</evidence>
<proteinExistence type="predicted"/>
<comment type="caution">
    <text evidence="5">The sequence shown here is derived from an EMBL/GenBank/DDBJ whole genome shotgun (WGS) entry which is preliminary data.</text>
</comment>
<feature type="domain" description="Metallo-beta-lactamase" evidence="4">
    <location>
        <begin position="34"/>
        <end position="244"/>
    </location>
</feature>
<dbReference type="PANTHER" id="PTHR42951:SF17">
    <property type="entry name" value="METALLO-BETA-LACTAMASE DOMAIN-CONTAINING PROTEIN"/>
    <property type="match status" value="1"/>
</dbReference>
<reference evidence="5 6" key="1">
    <citation type="submission" date="2020-08" db="EMBL/GenBank/DDBJ databases">
        <title>Cohnella phylogeny.</title>
        <authorList>
            <person name="Dunlap C."/>
        </authorList>
    </citation>
    <scope>NUCLEOTIDE SEQUENCE [LARGE SCALE GENOMIC DNA]</scope>
    <source>
        <strain evidence="5 6">DSM 25241</strain>
    </source>
</reference>
<dbReference type="GO" id="GO:0016787">
    <property type="term" value="F:hydrolase activity"/>
    <property type="evidence" value="ECO:0007669"/>
    <property type="project" value="UniProtKB-KW"/>
</dbReference>
<comment type="catalytic activity">
    <reaction evidence="3">
        <text>3',5'-cyclic UMP + H2O = UMP + H(+)</text>
        <dbReference type="Rhea" id="RHEA:70575"/>
        <dbReference type="ChEBI" id="CHEBI:15377"/>
        <dbReference type="ChEBI" id="CHEBI:15378"/>
        <dbReference type="ChEBI" id="CHEBI:57865"/>
        <dbReference type="ChEBI" id="CHEBI:184387"/>
    </reaction>
    <physiologicalReaction direction="left-to-right" evidence="3">
        <dbReference type="Rhea" id="RHEA:70576"/>
    </physiologicalReaction>
</comment>
<dbReference type="AlphaFoldDB" id="A0A841T585"/>
<dbReference type="InterPro" id="IPR036866">
    <property type="entry name" value="RibonucZ/Hydroxyglut_hydro"/>
</dbReference>
<evidence type="ECO:0000256" key="2">
    <source>
        <dbReference type="ARBA" id="ARBA00034301"/>
    </source>
</evidence>
<evidence type="ECO:0000259" key="4">
    <source>
        <dbReference type="SMART" id="SM00849"/>
    </source>
</evidence>
<dbReference type="Gene3D" id="3.60.15.10">
    <property type="entry name" value="Ribonuclease Z/Hydroxyacylglutathione hydrolase-like"/>
    <property type="match status" value="1"/>
</dbReference>
<dbReference type="PANTHER" id="PTHR42951">
    <property type="entry name" value="METALLO-BETA-LACTAMASE DOMAIN-CONTAINING"/>
    <property type="match status" value="1"/>
</dbReference>
<comment type="function">
    <text evidence="2">Counteracts the endogenous Pycsar antiviral defense system. Phosphodiesterase that enables metal-dependent hydrolysis of host cyclic nucleotide Pycsar defense signals such as cCMP and cUMP.</text>
</comment>
<protein>
    <submittedName>
        <fullName evidence="5">MBL fold metallo-hydrolase</fullName>
    </submittedName>
</protein>
<dbReference type="InterPro" id="IPR001279">
    <property type="entry name" value="Metallo-B-lactamas"/>
</dbReference>